<name>A0A8D5ZDY0_9CREN</name>
<sequence length="171" mass="19698">MKVEICTTTSREVGVKNKKNEIIYLKNNTIRKTYSSLWCFETKFSIEGNTLKFKGLSLELPFNNEDLNLLKALYFVLGRSSNEVLEYNNKKAIIHIDTQVKLLKLKDKPQINFTRFCGNYGLLLPQYCISSGEFAIYGPREEQVREAYSSLKDLVDEVGKVLLKLKEEGIE</sequence>
<organism evidence="1 2">
    <name type="scientific">Stygiolobus caldivivus</name>
    <dbReference type="NCBI Taxonomy" id="2824673"/>
    <lineage>
        <taxon>Archaea</taxon>
        <taxon>Thermoproteota</taxon>
        <taxon>Thermoprotei</taxon>
        <taxon>Sulfolobales</taxon>
        <taxon>Sulfolobaceae</taxon>
        <taxon>Stygiolobus</taxon>
    </lineage>
</organism>
<gene>
    <name evidence="1" type="ORF">KN1_06550</name>
</gene>
<dbReference type="GeneID" id="66162413"/>
<evidence type="ECO:0000313" key="1">
    <source>
        <dbReference type="EMBL" id="BCU69358.1"/>
    </source>
</evidence>
<dbReference type="EMBL" id="AP024597">
    <property type="protein sequence ID" value="BCU69358.1"/>
    <property type="molecule type" value="Genomic_DNA"/>
</dbReference>
<keyword evidence="2" id="KW-1185">Reference proteome</keyword>
<dbReference type="Proteomes" id="UP000825123">
    <property type="component" value="Chromosome"/>
</dbReference>
<dbReference type="KEGG" id="csty:KN1_06550"/>
<reference evidence="1 2" key="1">
    <citation type="submission" date="2021-04" db="EMBL/GenBank/DDBJ databases">
        <title>Complete genome sequence of Stygiolobus sp. KN-1.</title>
        <authorList>
            <person name="Nakamura K."/>
            <person name="Sakai H."/>
            <person name="Kurosawa N."/>
        </authorList>
    </citation>
    <scope>NUCLEOTIDE SEQUENCE [LARGE SCALE GENOMIC DNA]</scope>
    <source>
        <strain evidence="1 2">KN-1</strain>
    </source>
</reference>
<dbReference type="RefSeq" id="WP_221289393.1">
    <property type="nucleotide sequence ID" value="NZ_AP024597.1"/>
</dbReference>
<protein>
    <submittedName>
        <fullName evidence="1">Uncharacterized protein</fullName>
    </submittedName>
</protein>
<accession>A0A8D5ZDY0</accession>
<dbReference type="AlphaFoldDB" id="A0A8D5ZDY0"/>
<proteinExistence type="predicted"/>
<evidence type="ECO:0000313" key="2">
    <source>
        <dbReference type="Proteomes" id="UP000825123"/>
    </source>
</evidence>